<dbReference type="SMART" id="SM00368">
    <property type="entry name" value="LRR_RI"/>
    <property type="match status" value="4"/>
</dbReference>
<evidence type="ECO:0000256" key="1">
    <source>
        <dbReference type="SAM" id="MobiDB-lite"/>
    </source>
</evidence>
<sequence length="604" mass="66173">MTGNFEKDYVEACRRMGIKHYNILKLGAALPPLPNASLPSVNPLLANPRNPDTAQNSIVTDASARRSIQGLVETHNHVVSGKLNTVLDDPNDDHGSNPLTTTRPAAAGFHPDEASHTATNAVASSTAYSPGTTTKQHRTTRKHSTINSTSSTVLLQTETGRSSLLTASYPSRFKFTPTITIETNETEDDEEVYRIQVRGWKLASSNLEALNSAINSCATITHLTLWNCGLTETHFNALATVVPTTNIRVLSLDQNPLIPEYLYATLFSDDLSLKSISLGGNGITDNGIRAFSAAIKTNRSLTHLSLWNNQITQDGAEMLAESLRFGCNLQALSIGKNAIGNDGAISFSKILSNYLLSEEELKQRRQQLADIDRLRHDMEDDMILKKKGRAGRGTSAKIIDDKKDDKGKRTAKLVVKKGSEVTSLQRPLKTPDDKSKKLMPVVPDDKKGKEKKAVLPIKGEKKSKIDDNRDDMDESVEFTNGSEPMFESNGQWYILGNRTLNSLNISHNSIGELGLKALLDAVINQEATNDQSPEGMLGIFRIAMQHNSFDTELSLYTQLMAILNSRNPFFETLDIDTVHDGVATEPAEVAQADSESTIDEGTQQ</sequence>
<feature type="region of interest" description="Disordered" evidence="1">
    <location>
        <begin position="419"/>
        <end position="452"/>
    </location>
</feature>
<dbReference type="Gene3D" id="3.80.10.10">
    <property type="entry name" value="Ribonuclease Inhibitor"/>
    <property type="match status" value="2"/>
</dbReference>
<dbReference type="InterPro" id="IPR001611">
    <property type="entry name" value="Leu-rich_rpt"/>
</dbReference>
<dbReference type="SUPFAM" id="SSF52047">
    <property type="entry name" value="RNI-like"/>
    <property type="match status" value="1"/>
</dbReference>
<proteinExistence type="predicted"/>
<feature type="region of interest" description="Disordered" evidence="1">
    <location>
        <begin position="121"/>
        <end position="152"/>
    </location>
</feature>
<feature type="compositionally biased region" description="Basic and acidic residues" evidence="1">
    <location>
        <begin position="443"/>
        <end position="452"/>
    </location>
</feature>
<dbReference type="InterPro" id="IPR032675">
    <property type="entry name" value="LRR_dom_sf"/>
</dbReference>
<evidence type="ECO:0000313" key="3">
    <source>
        <dbReference type="Proteomes" id="UP001648503"/>
    </source>
</evidence>
<dbReference type="InterPro" id="IPR053040">
    <property type="entry name" value="LRR-containing_protein_71"/>
</dbReference>
<dbReference type="PANTHER" id="PTHR46984">
    <property type="entry name" value="LEUCINE-RICH REPEAT-CONTAINING PROTEIN 71"/>
    <property type="match status" value="1"/>
</dbReference>
<reference evidence="2 3" key="1">
    <citation type="submission" date="2021-02" db="EMBL/GenBank/DDBJ databases">
        <title>Variation within the Batrachochytrium salamandrivorans European outbreak.</title>
        <authorList>
            <person name="Kelly M."/>
            <person name="Pasmans F."/>
            <person name="Shea T.P."/>
            <person name="Munoz J.F."/>
            <person name="Carranza S."/>
            <person name="Cuomo C.A."/>
            <person name="Martel A."/>
        </authorList>
    </citation>
    <scope>NUCLEOTIDE SEQUENCE [LARGE SCALE GENOMIC DNA]</scope>
    <source>
        <strain evidence="2 3">AMFP18/2</strain>
    </source>
</reference>
<evidence type="ECO:0000313" key="2">
    <source>
        <dbReference type="EMBL" id="KAH6588087.1"/>
    </source>
</evidence>
<comment type="caution">
    <text evidence="2">The sequence shown here is derived from an EMBL/GenBank/DDBJ whole genome shotgun (WGS) entry which is preliminary data.</text>
</comment>
<organism evidence="2 3">
    <name type="scientific">Batrachochytrium salamandrivorans</name>
    <dbReference type="NCBI Taxonomy" id="1357716"/>
    <lineage>
        <taxon>Eukaryota</taxon>
        <taxon>Fungi</taxon>
        <taxon>Fungi incertae sedis</taxon>
        <taxon>Chytridiomycota</taxon>
        <taxon>Chytridiomycota incertae sedis</taxon>
        <taxon>Chytridiomycetes</taxon>
        <taxon>Rhizophydiales</taxon>
        <taxon>Rhizophydiales incertae sedis</taxon>
        <taxon>Batrachochytrium</taxon>
    </lineage>
</organism>
<dbReference type="EMBL" id="JAFCIX010000545">
    <property type="protein sequence ID" value="KAH6588087.1"/>
    <property type="molecule type" value="Genomic_DNA"/>
</dbReference>
<name>A0ABQ8F0C4_9FUNG</name>
<gene>
    <name evidence="2" type="ORF">BASA50_010949</name>
</gene>
<feature type="compositionally biased region" description="Basic residues" evidence="1">
    <location>
        <begin position="135"/>
        <end position="144"/>
    </location>
</feature>
<feature type="compositionally biased region" description="Polar residues" evidence="1">
    <location>
        <begin position="121"/>
        <end position="131"/>
    </location>
</feature>
<evidence type="ECO:0008006" key="4">
    <source>
        <dbReference type="Google" id="ProtNLM"/>
    </source>
</evidence>
<accession>A0ABQ8F0C4</accession>
<keyword evidence="3" id="KW-1185">Reference proteome</keyword>
<protein>
    <recommendedName>
        <fullName evidence="4">RNI-like protein</fullName>
    </recommendedName>
</protein>
<dbReference type="Pfam" id="PF13516">
    <property type="entry name" value="LRR_6"/>
    <property type="match status" value="4"/>
</dbReference>
<dbReference type="PANTHER" id="PTHR46984:SF1">
    <property type="entry name" value="LEUCINE-RICH REPEAT-CONTAINING PROTEIN 71"/>
    <property type="match status" value="1"/>
</dbReference>
<dbReference type="Proteomes" id="UP001648503">
    <property type="component" value="Unassembled WGS sequence"/>
</dbReference>